<dbReference type="InterPro" id="IPR036291">
    <property type="entry name" value="NAD(P)-bd_dom_sf"/>
</dbReference>
<dbReference type="PRINTS" id="PR00081">
    <property type="entry name" value="GDHRDH"/>
</dbReference>
<reference evidence="3 4" key="1">
    <citation type="journal article" date="2016" name="Nat. Commun.">
        <title>Thousands of microbial genomes shed light on interconnected biogeochemical processes in an aquifer system.</title>
        <authorList>
            <person name="Anantharaman K."/>
            <person name="Brown C.T."/>
            <person name="Hug L.A."/>
            <person name="Sharon I."/>
            <person name="Castelle C.J."/>
            <person name="Probst A.J."/>
            <person name="Thomas B.C."/>
            <person name="Singh A."/>
            <person name="Wilkins M.J."/>
            <person name="Karaoz U."/>
            <person name="Brodie E.L."/>
            <person name="Williams K.H."/>
            <person name="Hubbard S.S."/>
            <person name="Banfield J.F."/>
        </authorList>
    </citation>
    <scope>NUCLEOTIDE SEQUENCE [LARGE SCALE GENOMIC DNA]</scope>
</reference>
<evidence type="ECO:0000256" key="2">
    <source>
        <dbReference type="ARBA" id="ARBA00023002"/>
    </source>
</evidence>
<accession>A0A1G1ZLJ8</accession>
<dbReference type="EMBL" id="MHJJ01000011">
    <property type="protein sequence ID" value="OGY65319.1"/>
    <property type="molecule type" value="Genomic_DNA"/>
</dbReference>
<dbReference type="GO" id="GO:0016616">
    <property type="term" value="F:oxidoreductase activity, acting on the CH-OH group of donors, NAD or NADP as acceptor"/>
    <property type="evidence" value="ECO:0007669"/>
    <property type="project" value="TreeGrafter"/>
</dbReference>
<dbReference type="FunFam" id="3.40.50.720:FF:000084">
    <property type="entry name" value="Short-chain dehydrogenase reductase"/>
    <property type="match status" value="1"/>
</dbReference>
<dbReference type="PRINTS" id="PR00080">
    <property type="entry name" value="SDRFAMILY"/>
</dbReference>
<dbReference type="AlphaFoldDB" id="A0A1G1ZLJ8"/>
<protein>
    <recommendedName>
        <fullName evidence="5">Short-chain dehydrogenase</fullName>
    </recommendedName>
</protein>
<dbReference type="Proteomes" id="UP000177942">
    <property type="component" value="Unassembled WGS sequence"/>
</dbReference>
<dbReference type="Pfam" id="PF13561">
    <property type="entry name" value="adh_short_C2"/>
    <property type="match status" value="1"/>
</dbReference>
<keyword evidence="2" id="KW-0560">Oxidoreductase</keyword>
<dbReference type="STRING" id="1798407.A3A16_02630"/>
<dbReference type="PANTHER" id="PTHR42760">
    <property type="entry name" value="SHORT-CHAIN DEHYDROGENASES/REDUCTASES FAMILY MEMBER"/>
    <property type="match status" value="1"/>
</dbReference>
<gene>
    <name evidence="3" type="ORF">A3A16_02630</name>
</gene>
<proteinExistence type="inferred from homology"/>
<comment type="caution">
    <text evidence="3">The sequence shown here is derived from an EMBL/GenBank/DDBJ whole genome shotgun (WGS) entry which is preliminary data.</text>
</comment>
<dbReference type="PANTHER" id="PTHR42760:SF133">
    <property type="entry name" value="3-OXOACYL-[ACYL-CARRIER-PROTEIN] REDUCTASE"/>
    <property type="match status" value="1"/>
</dbReference>
<dbReference type="InterPro" id="IPR002347">
    <property type="entry name" value="SDR_fam"/>
</dbReference>
<comment type="similarity">
    <text evidence="1">Belongs to the short-chain dehydrogenases/reductases (SDR) family.</text>
</comment>
<evidence type="ECO:0000256" key="1">
    <source>
        <dbReference type="ARBA" id="ARBA00006484"/>
    </source>
</evidence>
<evidence type="ECO:0000313" key="4">
    <source>
        <dbReference type="Proteomes" id="UP000177942"/>
    </source>
</evidence>
<evidence type="ECO:0008006" key="5">
    <source>
        <dbReference type="Google" id="ProtNLM"/>
    </source>
</evidence>
<sequence length="271" mass="29441">MNKEKIFKLFSLKGKVAVITGGAGMLGREYARILSDAGAMVALFDVLPQKEINKRVKEISSSGRVMGMTMDITKEKQVKEAVKKVIKKFGAIDILINNAAATDFSGFKNSERFAPYEDFSLDVWEKEIGVGLTGALICSQAVIPFMKKAKSGVIVNISSTHGIIAPDNRIYGDGKFKAITYPVIKSGILGLTRALASYLAPYNIRVNSLVPGGVKAGYLDEQFEKDYSSRTMLGRMADKEDYAGAILFLCSDASSYMTGSSLIIDGGWTAW</sequence>
<organism evidence="3 4">
    <name type="scientific">Candidatus Harrisonbacteria bacterium RIFCSPLOWO2_01_FULL_44_18</name>
    <dbReference type="NCBI Taxonomy" id="1798407"/>
    <lineage>
        <taxon>Bacteria</taxon>
        <taxon>Candidatus Harrisoniibacteriota</taxon>
    </lineage>
</organism>
<dbReference type="Gene3D" id="3.40.50.720">
    <property type="entry name" value="NAD(P)-binding Rossmann-like Domain"/>
    <property type="match status" value="1"/>
</dbReference>
<name>A0A1G1ZLJ8_9BACT</name>
<evidence type="ECO:0000313" key="3">
    <source>
        <dbReference type="EMBL" id="OGY65319.1"/>
    </source>
</evidence>
<dbReference type="SUPFAM" id="SSF51735">
    <property type="entry name" value="NAD(P)-binding Rossmann-fold domains"/>
    <property type="match status" value="1"/>
</dbReference>